<reference evidence="4" key="1">
    <citation type="journal article" date="2014" name="Proc. Natl. Acad. Sci. U.S.A.">
        <title>Extensive sampling of basidiomycete genomes demonstrates inadequacy of the white-rot/brown-rot paradigm for wood decay fungi.</title>
        <authorList>
            <person name="Riley R."/>
            <person name="Salamov A.A."/>
            <person name="Brown D.W."/>
            <person name="Nagy L.G."/>
            <person name="Floudas D."/>
            <person name="Held B.W."/>
            <person name="Levasseur A."/>
            <person name="Lombard V."/>
            <person name="Morin E."/>
            <person name="Otillar R."/>
            <person name="Lindquist E.A."/>
            <person name="Sun H."/>
            <person name="LaButti K.M."/>
            <person name="Schmutz J."/>
            <person name="Jabbour D."/>
            <person name="Luo H."/>
            <person name="Baker S.E."/>
            <person name="Pisabarro A.G."/>
            <person name="Walton J.D."/>
            <person name="Blanchette R.A."/>
            <person name="Henrissat B."/>
            <person name="Martin F."/>
            <person name="Cullen D."/>
            <person name="Hibbett D.S."/>
            <person name="Grigoriev I.V."/>
        </authorList>
    </citation>
    <scope>NUCLEOTIDE SEQUENCE [LARGE SCALE GENOMIC DNA]</scope>
    <source>
        <strain evidence="4">FD-172 SS1</strain>
    </source>
</reference>
<accession>A0A067M981</accession>
<dbReference type="PANTHER" id="PTHR13169">
    <property type="entry name" value="UBIQUITIN-LIKE PROTEIN 3 HCG-1 PROTEIN"/>
    <property type="match status" value="1"/>
</dbReference>
<feature type="domain" description="Ubiquitin-like" evidence="2">
    <location>
        <begin position="21"/>
        <end position="86"/>
    </location>
</feature>
<evidence type="ECO:0000256" key="1">
    <source>
        <dbReference type="SAM" id="MobiDB-lite"/>
    </source>
</evidence>
<dbReference type="STRING" id="930990.A0A067M981"/>
<dbReference type="PANTHER" id="PTHR13169:SF0">
    <property type="entry name" value="UBIQUITIN-LIKE PROTEIN 3"/>
    <property type="match status" value="1"/>
</dbReference>
<dbReference type="InParanoid" id="A0A067M981"/>
<gene>
    <name evidence="3" type="ORF">BOTBODRAFT_38142</name>
</gene>
<dbReference type="Pfam" id="PF13881">
    <property type="entry name" value="Rad60-SLD_2"/>
    <property type="match status" value="1"/>
</dbReference>
<dbReference type="InterPro" id="IPR029071">
    <property type="entry name" value="Ubiquitin-like_domsf"/>
</dbReference>
<organism evidence="3 4">
    <name type="scientific">Botryobasidium botryosum (strain FD-172 SS1)</name>
    <dbReference type="NCBI Taxonomy" id="930990"/>
    <lineage>
        <taxon>Eukaryota</taxon>
        <taxon>Fungi</taxon>
        <taxon>Dikarya</taxon>
        <taxon>Basidiomycota</taxon>
        <taxon>Agaricomycotina</taxon>
        <taxon>Agaricomycetes</taxon>
        <taxon>Cantharellales</taxon>
        <taxon>Botryobasidiaceae</taxon>
        <taxon>Botryobasidium</taxon>
    </lineage>
</organism>
<dbReference type="SUPFAM" id="SSF54236">
    <property type="entry name" value="Ubiquitin-like"/>
    <property type="match status" value="1"/>
</dbReference>
<dbReference type="InterPro" id="IPR039540">
    <property type="entry name" value="UBL3-like_ubiquitin_dom"/>
</dbReference>
<dbReference type="EMBL" id="KL198094">
    <property type="protein sequence ID" value="KDQ08156.1"/>
    <property type="molecule type" value="Genomic_DNA"/>
</dbReference>
<dbReference type="HOGENOM" id="CLU_076385_1_1_1"/>
<dbReference type="InterPro" id="IPR040015">
    <property type="entry name" value="UBL3-like"/>
</dbReference>
<name>A0A067M981_BOTB1</name>
<evidence type="ECO:0000259" key="2">
    <source>
        <dbReference type="PROSITE" id="PS50053"/>
    </source>
</evidence>
<dbReference type="InterPro" id="IPR000626">
    <property type="entry name" value="Ubiquitin-like_dom"/>
</dbReference>
<dbReference type="AlphaFoldDB" id="A0A067M981"/>
<feature type="region of interest" description="Disordered" evidence="1">
    <location>
        <begin position="86"/>
        <end position="156"/>
    </location>
</feature>
<dbReference type="Gene3D" id="3.10.20.90">
    <property type="entry name" value="Phosphatidylinositol 3-kinase Catalytic Subunit, Chain A, domain 1"/>
    <property type="match status" value="1"/>
</dbReference>
<dbReference type="PROSITE" id="PS50053">
    <property type="entry name" value="UBIQUITIN_2"/>
    <property type="match status" value="1"/>
</dbReference>
<evidence type="ECO:0000313" key="3">
    <source>
        <dbReference type="EMBL" id="KDQ08156.1"/>
    </source>
</evidence>
<protein>
    <recommendedName>
        <fullName evidence="2">Ubiquitin-like domain-containing protein</fullName>
    </recommendedName>
</protein>
<dbReference type="OrthoDB" id="1043111at2759"/>
<proteinExistence type="predicted"/>
<feature type="compositionally biased region" description="Low complexity" evidence="1">
    <location>
        <begin position="86"/>
        <end position="108"/>
    </location>
</feature>
<keyword evidence="4" id="KW-1185">Reference proteome</keyword>
<sequence>MSDPVPDPEASAQSPVTKPQIPLTFLLVTGNRWTLSFDPEETIGRVKEIVWNEWPADWSAEQPPSHSFLRILYLGKILQDNATVASQFPSSPASTSAAPTSSDALATPGAAQPTIVHLSVRPFAPGPEDDIAKSKVRRRGAGGASGTSEEDGSRAGGCCGCVIC</sequence>
<dbReference type="Proteomes" id="UP000027195">
    <property type="component" value="Unassembled WGS sequence"/>
</dbReference>
<evidence type="ECO:0000313" key="4">
    <source>
        <dbReference type="Proteomes" id="UP000027195"/>
    </source>
</evidence>